<dbReference type="AlphaFoldDB" id="A0A8J2P5V0"/>
<dbReference type="Proteomes" id="UP000708208">
    <property type="component" value="Unassembled WGS sequence"/>
</dbReference>
<name>A0A8J2P5V0_9HEXA</name>
<feature type="region of interest" description="Disordered" evidence="1">
    <location>
        <begin position="1"/>
        <end position="21"/>
    </location>
</feature>
<feature type="compositionally biased region" description="Basic and acidic residues" evidence="1">
    <location>
        <begin position="261"/>
        <end position="278"/>
    </location>
</feature>
<feature type="compositionally biased region" description="Polar residues" evidence="1">
    <location>
        <begin position="301"/>
        <end position="321"/>
    </location>
</feature>
<dbReference type="EMBL" id="CAJVCH010241147">
    <property type="protein sequence ID" value="CAG7732980.1"/>
    <property type="molecule type" value="Genomic_DNA"/>
</dbReference>
<sequence length="683" mass="77423">MQTMDSDDLSERTGELHLHQYKQAESKKVAFAEIRSDKFQPKWTNSSPLENHRKDDYNNGNMNSEEFPRTQTPRSCSESSILTNCFEDFESSCSASSILDNEFDEPCKEIPGEELSDCEQTLSQVSDNPSDFVRDFLDEPVDLTDSIPEIITEIPPLPSDEPDPNPIPDLVGGNESPRKEVPDTILIIPESIAQIPSLGGDAINTTPELKDVPDTIITIPQSVVHIPNRSLGRRHFHSQRTDIPRIYDPVNMTVIENSPPEVDKPLIDGDNSPEKPIDLTENSQTSPTDIPENPPIIPVDTANNNSLPSTTDINENSSMNPPDNGPESPRRIPKDACLQMELISQNRGRSDEHEKLNLEKDTDEDSIVDLSGDNLLQNDSDKLVRVSKYESGQVLSENKKDETIEIPKILAGEIVSCRYMLSGCKEKLEKGSMHEQDHYLSCKYRPIKCLLAPACNEVLCHHNYIPHLMQHFMVPTYSKEMVSTVILTPEDFNRGQTWTPKWFSAYDSHFFATISRKENGTWASWVWMLGTTEEAHNFAARITLFKGLKEVSQVFPVHSIRTEQEDIETERTCLLVNDETMLELAQVGKNMFSDFSMRVVLIPNAKELNNTIRENRAMPTPRSRPLRSEKLYFTLAHVHINKSCLTLPPSVHLMMTLPTSTVNFQEHFLSRFFKISHNDCIDY</sequence>
<accession>A0A8J2P5V0</accession>
<feature type="region of interest" description="Disordered" evidence="1">
    <location>
        <begin position="255"/>
        <end position="332"/>
    </location>
</feature>
<evidence type="ECO:0008006" key="4">
    <source>
        <dbReference type="Google" id="ProtNLM"/>
    </source>
</evidence>
<comment type="caution">
    <text evidence="2">The sequence shown here is derived from an EMBL/GenBank/DDBJ whole genome shotgun (WGS) entry which is preliminary data.</text>
</comment>
<evidence type="ECO:0000313" key="3">
    <source>
        <dbReference type="Proteomes" id="UP000708208"/>
    </source>
</evidence>
<feature type="compositionally biased region" description="Polar residues" evidence="1">
    <location>
        <begin position="58"/>
        <end position="76"/>
    </location>
</feature>
<keyword evidence="3" id="KW-1185">Reference proteome</keyword>
<feature type="region of interest" description="Disordered" evidence="1">
    <location>
        <begin position="40"/>
        <end position="76"/>
    </location>
</feature>
<evidence type="ECO:0000313" key="2">
    <source>
        <dbReference type="EMBL" id="CAG7732980.1"/>
    </source>
</evidence>
<feature type="compositionally biased region" description="Basic and acidic residues" evidence="1">
    <location>
        <begin position="9"/>
        <end position="21"/>
    </location>
</feature>
<proteinExistence type="predicted"/>
<protein>
    <recommendedName>
        <fullName evidence="4">E3 ubiquitin-protein ligase</fullName>
    </recommendedName>
</protein>
<gene>
    <name evidence="2" type="ORF">AFUS01_LOCUS21457</name>
</gene>
<evidence type="ECO:0000256" key="1">
    <source>
        <dbReference type="SAM" id="MobiDB-lite"/>
    </source>
</evidence>
<reference evidence="2" key="1">
    <citation type="submission" date="2021-06" db="EMBL/GenBank/DDBJ databases">
        <authorList>
            <person name="Hodson N. C."/>
            <person name="Mongue J. A."/>
            <person name="Jaron S. K."/>
        </authorList>
    </citation>
    <scope>NUCLEOTIDE SEQUENCE</scope>
</reference>
<organism evidence="2 3">
    <name type="scientific">Allacma fusca</name>
    <dbReference type="NCBI Taxonomy" id="39272"/>
    <lineage>
        <taxon>Eukaryota</taxon>
        <taxon>Metazoa</taxon>
        <taxon>Ecdysozoa</taxon>
        <taxon>Arthropoda</taxon>
        <taxon>Hexapoda</taxon>
        <taxon>Collembola</taxon>
        <taxon>Symphypleona</taxon>
        <taxon>Sminthuridae</taxon>
        <taxon>Allacma</taxon>
    </lineage>
</organism>